<evidence type="ECO:0000313" key="2">
    <source>
        <dbReference type="Proteomes" id="UP000824469"/>
    </source>
</evidence>
<name>A0AA38GC13_TAXCH</name>
<reference evidence="1 2" key="1">
    <citation type="journal article" date="2021" name="Nat. Plants">
        <title>The Taxus genome provides insights into paclitaxel biosynthesis.</title>
        <authorList>
            <person name="Xiong X."/>
            <person name="Gou J."/>
            <person name="Liao Q."/>
            <person name="Li Y."/>
            <person name="Zhou Q."/>
            <person name="Bi G."/>
            <person name="Li C."/>
            <person name="Du R."/>
            <person name="Wang X."/>
            <person name="Sun T."/>
            <person name="Guo L."/>
            <person name="Liang H."/>
            <person name="Lu P."/>
            <person name="Wu Y."/>
            <person name="Zhang Z."/>
            <person name="Ro D.K."/>
            <person name="Shang Y."/>
            <person name="Huang S."/>
            <person name="Yan J."/>
        </authorList>
    </citation>
    <scope>NUCLEOTIDE SEQUENCE [LARGE SCALE GENOMIC DNA]</scope>
    <source>
        <strain evidence="1">Ta-2019</strain>
    </source>
</reference>
<accession>A0AA38GC13</accession>
<comment type="caution">
    <text evidence="1">The sequence shown here is derived from an EMBL/GenBank/DDBJ whole genome shotgun (WGS) entry which is preliminary data.</text>
</comment>
<organism evidence="1 2">
    <name type="scientific">Taxus chinensis</name>
    <name type="common">Chinese yew</name>
    <name type="synonym">Taxus wallichiana var. chinensis</name>
    <dbReference type="NCBI Taxonomy" id="29808"/>
    <lineage>
        <taxon>Eukaryota</taxon>
        <taxon>Viridiplantae</taxon>
        <taxon>Streptophyta</taxon>
        <taxon>Embryophyta</taxon>
        <taxon>Tracheophyta</taxon>
        <taxon>Spermatophyta</taxon>
        <taxon>Pinopsida</taxon>
        <taxon>Pinidae</taxon>
        <taxon>Conifers II</taxon>
        <taxon>Cupressales</taxon>
        <taxon>Taxaceae</taxon>
        <taxon>Taxus</taxon>
    </lineage>
</organism>
<sequence length="112" mass="13050">MSAAIILFNVVFAMPMLWKGLKLFQLHLTKNNAQVDLSENRRSANKLESKNVVMGNMISTVTGDKIENMHKECRQPRNRVQEMAWEEVKENLLFDKFADKLEQMNQCDSNYI</sequence>
<protein>
    <submittedName>
        <fullName evidence="1">Uncharacterized protein</fullName>
    </submittedName>
</protein>
<gene>
    <name evidence="1" type="ORF">KI387_020848</name>
</gene>
<dbReference type="EMBL" id="JAHRHJ020000004">
    <property type="protein sequence ID" value="KAH9319079.1"/>
    <property type="molecule type" value="Genomic_DNA"/>
</dbReference>
<evidence type="ECO:0000313" key="1">
    <source>
        <dbReference type="EMBL" id="KAH9319079.1"/>
    </source>
</evidence>
<dbReference type="AlphaFoldDB" id="A0AA38GC13"/>
<proteinExistence type="predicted"/>
<feature type="non-terminal residue" evidence="1">
    <location>
        <position position="112"/>
    </location>
</feature>
<keyword evidence="2" id="KW-1185">Reference proteome</keyword>
<dbReference type="Proteomes" id="UP000824469">
    <property type="component" value="Unassembled WGS sequence"/>
</dbReference>